<dbReference type="Gene3D" id="3.30.70.1290">
    <property type="entry name" value="Transposase IS200-like"/>
    <property type="match status" value="1"/>
</dbReference>
<protein>
    <recommendedName>
        <fullName evidence="1">Transposase IS200-like domain-containing protein</fullName>
    </recommendedName>
</protein>
<evidence type="ECO:0000313" key="3">
    <source>
        <dbReference type="Proteomes" id="UP000230088"/>
    </source>
</evidence>
<dbReference type="GO" id="GO:0006313">
    <property type="term" value="P:DNA transposition"/>
    <property type="evidence" value="ECO:0007669"/>
    <property type="project" value="InterPro"/>
</dbReference>
<proteinExistence type="predicted"/>
<dbReference type="AlphaFoldDB" id="A0A2H0YMD6"/>
<feature type="domain" description="Transposase IS200-like" evidence="1">
    <location>
        <begin position="9"/>
        <end position="160"/>
    </location>
</feature>
<comment type="caution">
    <text evidence="2">The sequence shown here is derived from an EMBL/GenBank/DDBJ whole genome shotgun (WGS) entry which is preliminary data.</text>
</comment>
<accession>A0A2H0YMD6</accession>
<dbReference type="SUPFAM" id="SSF143422">
    <property type="entry name" value="Transposase IS200-like"/>
    <property type="match status" value="1"/>
</dbReference>
<dbReference type="PANTHER" id="PTHR34322:SF2">
    <property type="entry name" value="TRANSPOSASE IS200-LIKE DOMAIN-CONTAINING PROTEIN"/>
    <property type="match status" value="1"/>
</dbReference>
<organism evidence="2 3">
    <name type="scientific">Candidatus Nealsonbacteria bacterium CG08_land_8_20_14_0_20_38_20</name>
    <dbReference type="NCBI Taxonomy" id="1974705"/>
    <lineage>
        <taxon>Bacteria</taxon>
        <taxon>Candidatus Nealsoniibacteriota</taxon>
    </lineage>
</organism>
<dbReference type="EMBL" id="PEYD01000022">
    <property type="protein sequence ID" value="PIS39576.1"/>
    <property type="molecule type" value="Genomic_DNA"/>
</dbReference>
<dbReference type="InterPro" id="IPR036515">
    <property type="entry name" value="Transposase_17_sf"/>
</dbReference>
<dbReference type="InterPro" id="IPR002686">
    <property type="entry name" value="Transposase_17"/>
</dbReference>
<evidence type="ECO:0000313" key="2">
    <source>
        <dbReference type="EMBL" id="PIS39576.1"/>
    </source>
</evidence>
<dbReference type="GO" id="GO:0004803">
    <property type="term" value="F:transposase activity"/>
    <property type="evidence" value="ECO:0007669"/>
    <property type="project" value="InterPro"/>
</dbReference>
<dbReference type="SMART" id="SM01321">
    <property type="entry name" value="Y1_Tnp"/>
    <property type="match status" value="1"/>
</dbReference>
<sequence length="245" mass="29488">MPRRKEIFENGEIYHITIRRIGKELLFEDIDDYYRGIFSIYEFNTIEWVEIRERRRIRRQIKKMAKISDFPDAVIKDSRDKLVEILAFCFMPNHIHLLVRQLKEGGISKFMNKFGSGYSSYFRKKYQLSRREHFFGDRFNAVHIETEEQLRAVFVYLHINSISLIEPNWKKKGIENPEKVIKFLEEEYRWSSLFDYLGKKNFPSVTEREFLSKVMGGEQGCKEAIESWVRYKGKIKKFARLALED</sequence>
<dbReference type="Proteomes" id="UP000230088">
    <property type="component" value="Unassembled WGS sequence"/>
</dbReference>
<reference evidence="3" key="1">
    <citation type="submission" date="2017-09" db="EMBL/GenBank/DDBJ databases">
        <title>Depth-based differentiation of microbial function through sediment-hosted aquifers and enrichment of novel symbionts in the deep terrestrial subsurface.</title>
        <authorList>
            <person name="Probst A.J."/>
            <person name="Ladd B."/>
            <person name="Jarett J.K."/>
            <person name="Geller-Mcgrath D.E."/>
            <person name="Sieber C.M.K."/>
            <person name="Emerson J.B."/>
            <person name="Anantharaman K."/>
            <person name="Thomas B.C."/>
            <person name="Malmstrom R."/>
            <person name="Stieglmeier M."/>
            <person name="Klingl A."/>
            <person name="Woyke T."/>
            <person name="Ryan C.M."/>
            <person name="Banfield J.F."/>
        </authorList>
    </citation>
    <scope>NUCLEOTIDE SEQUENCE [LARGE SCALE GENOMIC DNA]</scope>
</reference>
<dbReference type="GO" id="GO:0003677">
    <property type="term" value="F:DNA binding"/>
    <property type="evidence" value="ECO:0007669"/>
    <property type="project" value="InterPro"/>
</dbReference>
<dbReference type="PANTHER" id="PTHR34322">
    <property type="entry name" value="TRANSPOSASE, Y1_TNP DOMAIN-CONTAINING"/>
    <property type="match status" value="1"/>
</dbReference>
<gene>
    <name evidence="2" type="ORF">COT33_01235</name>
</gene>
<evidence type="ECO:0000259" key="1">
    <source>
        <dbReference type="SMART" id="SM01321"/>
    </source>
</evidence>
<dbReference type="Pfam" id="PF01797">
    <property type="entry name" value="Y1_Tnp"/>
    <property type="match status" value="1"/>
</dbReference>
<name>A0A2H0YMD6_9BACT</name>